<keyword evidence="5 12" id="KW-0545">Nucleotide biosynthesis</keyword>
<evidence type="ECO:0000256" key="9">
    <source>
        <dbReference type="ARBA" id="ARBA00029962"/>
    </source>
</evidence>
<dbReference type="InterPro" id="IPR018094">
    <property type="entry name" value="Thymidylate_kinase"/>
</dbReference>
<organism evidence="14 15">
    <name type="scientific">Paludibaculum fermentans</name>
    <dbReference type="NCBI Taxonomy" id="1473598"/>
    <lineage>
        <taxon>Bacteria</taxon>
        <taxon>Pseudomonadati</taxon>
        <taxon>Acidobacteriota</taxon>
        <taxon>Terriglobia</taxon>
        <taxon>Bryobacterales</taxon>
        <taxon>Bryobacteraceae</taxon>
        <taxon>Paludibaculum</taxon>
    </lineage>
</organism>
<comment type="function">
    <text evidence="11 12">Phosphorylation of dTMP to form dTDP in both de novo and salvage pathways of dTTP synthesis.</text>
</comment>
<evidence type="ECO:0000256" key="11">
    <source>
        <dbReference type="ARBA" id="ARBA00057735"/>
    </source>
</evidence>
<evidence type="ECO:0000256" key="3">
    <source>
        <dbReference type="ARBA" id="ARBA00017144"/>
    </source>
</evidence>
<evidence type="ECO:0000256" key="12">
    <source>
        <dbReference type="HAMAP-Rule" id="MF_00165"/>
    </source>
</evidence>
<dbReference type="FunFam" id="3.40.50.300:FF:000225">
    <property type="entry name" value="Thymidylate kinase"/>
    <property type="match status" value="1"/>
</dbReference>
<dbReference type="GO" id="GO:0006227">
    <property type="term" value="P:dUDP biosynthetic process"/>
    <property type="evidence" value="ECO:0007669"/>
    <property type="project" value="TreeGrafter"/>
</dbReference>
<dbReference type="GO" id="GO:0004798">
    <property type="term" value="F:dTMP kinase activity"/>
    <property type="evidence" value="ECO:0007669"/>
    <property type="project" value="UniProtKB-UniRule"/>
</dbReference>
<dbReference type="CDD" id="cd01672">
    <property type="entry name" value="TMPK"/>
    <property type="match status" value="1"/>
</dbReference>
<proteinExistence type="inferred from homology"/>
<sequence length="216" mass="24426">MTTRRGLFLTFEGLDGCGKTTQMRMLAERLRASGETVIETAEPGGTAIGGAIRRILLDPANDHLSSTAEMLLYFAARAQNLDEIVRPATARGEIVLCDRWTDSTWAYQGYGRELGVDVIRSLDRIACRGRQPDLTLWIDVDLETSLNRAKCRNEETDSSDRMDDQSRAFYERVLRGYEALEAEEPGRVVRVDGRGDLDTVAGRVWRLFHDYREIHV</sequence>
<keyword evidence="4 12" id="KW-0808">Transferase</keyword>
<reference evidence="14 15" key="1">
    <citation type="submission" date="2020-10" db="EMBL/GenBank/DDBJ databases">
        <title>Complete genome sequence of Paludibaculum fermentans P105T, a facultatively anaerobic acidobacterium capable of dissimilatory Fe(III) reduction.</title>
        <authorList>
            <person name="Dedysh S.N."/>
            <person name="Beletsky A.V."/>
            <person name="Kulichevskaya I.S."/>
            <person name="Mardanov A.V."/>
            <person name="Ravin N.V."/>
        </authorList>
    </citation>
    <scope>NUCLEOTIDE SEQUENCE [LARGE SCALE GENOMIC DNA]</scope>
    <source>
        <strain evidence="14 15">P105</strain>
    </source>
</reference>
<dbReference type="Proteomes" id="UP000593892">
    <property type="component" value="Chromosome"/>
</dbReference>
<evidence type="ECO:0000256" key="8">
    <source>
        <dbReference type="ARBA" id="ARBA00022840"/>
    </source>
</evidence>
<evidence type="ECO:0000313" key="15">
    <source>
        <dbReference type="Proteomes" id="UP000593892"/>
    </source>
</evidence>
<dbReference type="InterPro" id="IPR027417">
    <property type="entry name" value="P-loop_NTPase"/>
</dbReference>
<comment type="catalytic activity">
    <reaction evidence="10 12">
        <text>dTMP + ATP = dTDP + ADP</text>
        <dbReference type="Rhea" id="RHEA:13517"/>
        <dbReference type="ChEBI" id="CHEBI:30616"/>
        <dbReference type="ChEBI" id="CHEBI:58369"/>
        <dbReference type="ChEBI" id="CHEBI:63528"/>
        <dbReference type="ChEBI" id="CHEBI:456216"/>
        <dbReference type="EC" id="2.7.4.9"/>
    </reaction>
</comment>
<dbReference type="AlphaFoldDB" id="A0A7S7NY63"/>
<keyword evidence="6 12" id="KW-0547">Nucleotide-binding</keyword>
<dbReference type="Pfam" id="PF02223">
    <property type="entry name" value="Thymidylate_kin"/>
    <property type="match status" value="1"/>
</dbReference>
<dbReference type="GO" id="GO:0006235">
    <property type="term" value="P:dTTP biosynthetic process"/>
    <property type="evidence" value="ECO:0007669"/>
    <property type="project" value="UniProtKB-UniRule"/>
</dbReference>
<feature type="domain" description="Thymidylate kinase-like" evidence="13">
    <location>
        <begin position="11"/>
        <end position="196"/>
    </location>
</feature>
<dbReference type="PANTHER" id="PTHR10344">
    <property type="entry name" value="THYMIDYLATE KINASE"/>
    <property type="match status" value="1"/>
</dbReference>
<dbReference type="EC" id="2.7.4.9" evidence="2 12"/>
<dbReference type="GO" id="GO:0006233">
    <property type="term" value="P:dTDP biosynthetic process"/>
    <property type="evidence" value="ECO:0007669"/>
    <property type="project" value="InterPro"/>
</dbReference>
<protein>
    <recommendedName>
        <fullName evidence="3 12">Thymidylate kinase</fullName>
        <ecNumber evidence="2 12">2.7.4.9</ecNumber>
    </recommendedName>
    <alternativeName>
        <fullName evidence="9 12">dTMP kinase</fullName>
    </alternativeName>
</protein>
<dbReference type="Gene3D" id="3.40.50.300">
    <property type="entry name" value="P-loop containing nucleotide triphosphate hydrolases"/>
    <property type="match status" value="1"/>
</dbReference>
<evidence type="ECO:0000256" key="6">
    <source>
        <dbReference type="ARBA" id="ARBA00022741"/>
    </source>
</evidence>
<dbReference type="KEGG" id="pfer:IRI77_07060"/>
<keyword evidence="7 12" id="KW-0418">Kinase</keyword>
<evidence type="ECO:0000256" key="1">
    <source>
        <dbReference type="ARBA" id="ARBA00009776"/>
    </source>
</evidence>
<dbReference type="NCBIfam" id="TIGR00041">
    <property type="entry name" value="DTMP_kinase"/>
    <property type="match status" value="1"/>
</dbReference>
<evidence type="ECO:0000256" key="7">
    <source>
        <dbReference type="ARBA" id="ARBA00022777"/>
    </source>
</evidence>
<gene>
    <name evidence="12 14" type="primary">tmk</name>
    <name evidence="14" type="ORF">IRI77_07060</name>
</gene>
<evidence type="ECO:0000259" key="13">
    <source>
        <dbReference type="Pfam" id="PF02223"/>
    </source>
</evidence>
<keyword evidence="15" id="KW-1185">Reference proteome</keyword>
<comment type="similarity">
    <text evidence="1 12">Belongs to the thymidylate kinase family.</text>
</comment>
<dbReference type="EMBL" id="CP063849">
    <property type="protein sequence ID" value="QOY91939.1"/>
    <property type="molecule type" value="Genomic_DNA"/>
</dbReference>
<feature type="binding site" evidence="12">
    <location>
        <begin position="13"/>
        <end position="20"/>
    </location>
    <ligand>
        <name>ATP</name>
        <dbReference type="ChEBI" id="CHEBI:30616"/>
    </ligand>
</feature>
<evidence type="ECO:0000313" key="14">
    <source>
        <dbReference type="EMBL" id="QOY91939.1"/>
    </source>
</evidence>
<dbReference type="InterPro" id="IPR039430">
    <property type="entry name" value="Thymidylate_kin-like_dom"/>
</dbReference>
<dbReference type="GO" id="GO:0005829">
    <property type="term" value="C:cytosol"/>
    <property type="evidence" value="ECO:0007669"/>
    <property type="project" value="TreeGrafter"/>
</dbReference>
<dbReference type="PANTHER" id="PTHR10344:SF4">
    <property type="entry name" value="UMP-CMP KINASE 2, MITOCHONDRIAL"/>
    <property type="match status" value="1"/>
</dbReference>
<keyword evidence="8 12" id="KW-0067">ATP-binding</keyword>
<name>A0A7S7NY63_PALFE</name>
<accession>A0A7S7NY63</accession>
<evidence type="ECO:0000256" key="10">
    <source>
        <dbReference type="ARBA" id="ARBA00048743"/>
    </source>
</evidence>
<dbReference type="HAMAP" id="MF_00165">
    <property type="entry name" value="Thymidylate_kinase"/>
    <property type="match status" value="1"/>
</dbReference>
<dbReference type="SUPFAM" id="SSF52540">
    <property type="entry name" value="P-loop containing nucleoside triphosphate hydrolases"/>
    <property type="match status" value="1"/>
</dbReference>
<evidence type="ECO:0000256" key="4">
    <source>
        <dbReference type="ARBA" id="ARBA00022679"/>
    </source>
</evidence>
<dbReference type="GO" id="GO:0005524">
    <property type="term" value="F:ATP binding"/>
    <property type="evidence" value="ECO:0007669"/>
    <property type="project" value="UniProtKB-UniRule"/>
</dbReference>
<evidence type="ECO:0000256" key="5">
    <source>
        <dbReference type="ARBA" id="ARBA00022727"/>
    </source>
</evidence>
<evidence type="ECO:0000256" key="2">
    <source>
        <dbReference type="ARBA" id="ARBA00012980"/>
    </source>
</evidence>